<gene>
    <name evidence="2" type="ORF">NCTC13093_02053</name>
</gene>
<evidence type="ECO:0000313" key="2">
    <source>
        <dbReference type="EMBL" id="SPT70635.1"/>
    </source>
</evidence>
<dbReference type="EMBL" id="UAPV01000001">
    <property type="protein sequence ID" value="SPT70635.1"/>
    <property type="molecule type" value="Genomic_DNA"/>
</dbReference>
<sequence>MPSIGPDSNVLDISAATRSLQALSNTVKSAPQDYQSVPLDKLIHKEKAIADEILERTKTVPSPAVSLAIESHDDEDLTEVANLIESYLKAIKEYNSNLKSQIKKTQSSSTSRQLAHAARLAMELGAAASAGSSFNNTALMPDEDGRVDNLNQDSLSSPDVINTVNTDIPPFEPDIKDNSSFMPESMMQDRPESMTDTVADSLPLAIDQSRSDVMADPMSVHTAMHKTKVDDKTDNGVKKSKEQRKDGFLQAQALASALFDDNTNTPSQEPLATANLNQGSMLDTKDVQPIQAQQFISDVPSLDPAVNNTGSDNIFAVSQDSAGTVNAALENTAAAKSSIDASNTDKANTELCADNISAVTLHPDTVDNTPQSLALSAAVSTDTIYSAQNTAYTQKAESRQSVSSSTLTTSADNGTQSIFNLNNYTPRRHKKAAEYIKEQMAVQSVNISGLDFLGQDDEDESFESILQKARQRAENNVASAQKSNQSASQTVVHAPSHVVSQLASQMEQSAMNHTDTTPLSTVVESNKSQEDSVLSYVQEQSGATDSIASLKTDNIEHDSFASHSTQSITSMQTSAQGSVLNTYESADTSGRDLKKEQSRTDNYTNDAIDLNDGAEDLYPESADTYAADESDDEYYEYLQSTDGFDLDMPSSLSTDDSDNSAAIVDGNPLHVSAAQREIIESSSSHALSFAGKELKTPEDFYYKVKEYDPWYKDIVDAGYQRGPDYALLTESERMVDANDKAHWTLLINAKYSLMTGDPSWLHNITTRFSAFIHSALKIDIKIVDGTPDNCPYNFALNEYLNEISKIRGCIEKSSMQSVLNLLKEDINVLQIDIYKDNKKALT</sequence>
<accession>A0A2X0VCM0</accession>
<keyword evidence="3" id="KW-1185">Reference proteome</keyword>
<name>A0A2X0VCM0_9GAMM</name>
<reference evidence="2 3" key="1">
    <citation type="submission" date="2018-06" db="EMBL/GenBank/DDBJ databases">
        <authorList>
            <consortium name="Pathogen Informatics"/>
            <person name="Doyle S."/>
        </authorList>
    </citation>
    <scope>NUCLEOTIDE SEQUENCE [LARGE SCALE GENOMIC DNA]</scope>
    <source>
        <strain evidence="2 3">NCTC13093</strain>
    </source>
</reference>
<dbReference type="RefSeq" id="WP_113744686.1">
    <property type="nucleotide sequence ID" value="NZ_UAPV01000001.1"/>
</dbReference>
<feature type="compositionally biased region" description="Polar residues" evidence="1">
    <location>
        <begin position="154"/>
        <end position="166"/>
    </location>
</feature>
<dbReference type="AlphaFoldDB" id="A0A2X0VCM0"/>
<feature type="compositionally biased region" description="Low complexity" evidence="1">
    <location>
        <begin position="475"/>
        <end position="489"/>
    </location>
</feature>
<feature type="region of interest" description="Disordered" evidence="1">
    <location>
        <begin position="584"/>
        <end position="606"/>
    </location>
</feature>
<dbReference type="Proteomes" id="UP000250086">
    <property type="component" value="Unassembled WGS sequence"/>
</dbReference>
<evidence type="ECO:0000313" key="3">
    <source>
        <dbReference type="Proteomes" id="UP000250086"/>
    </source>
</evidence>
<evidence type="ECO:0000256" key="1">
    <source>
        <dbReference type="SAM" id="MobiDB-lite"/>
    </source>
</evidence>
<proteinExistence type="predicted"/>
<feature type="region of interest" description="Disordered" evidence="1">
    <location>
        <begin position="396"/>
        <end position="421"/>
    </location>
</feature>
<organism evidence="2 3">
    <name type="scientific">Anaerobiospirillum thomasii</name>
    <dbReference type="NCBI Taxonomy" id="179995"/>
    <lineage>
        <taxon>Bacteria</taxon>
        <taxon>Pseudomonadati</taxon>
        <taxon>Pseudomonadota</taxon>
        <taxon>Gammaproteobacteria</taxon>
        <taxon>Aeromonadales</taxon>
        <taxon>Succinivibrionaceae</taxon>
        <taxon>Anaerobiospirillum</taxon>
    </lineage>
</organism>
<feature type="region of interest" description="Disordered" evidence="1">
    <location>
        <begin position="473"/>
        <end position="494"/>
    </location>
</feature>
<feature type="region of interest" description="Disordered" evidence="1">
    <location>
        <begin position="154"/>
        <end position="180"/>
    </location>
</feature>
<protein>
    <submittedName>
        <fullName evidence="2">Uncharacterized protein</fullName>
    </submittedName>
</protein>
<feature type="compositionally biased region" description="Basic and acidic residues" evidence="1">
    <location>
        <begin position="589"/>
        <end position="599"/>
    </location>
</feature>